<dbReference type="SUPFAM" id="SSF48179">
    <property type="entry name" value="6-phosphogluconate dehydrogenase C-terminal domain-like"/>
    <property type="match status" value="1"/>
</dbReference>
<evidence type="ECO:0000313" key="7">
    <source>
        <dbReference type="Proteomes" id="UP001364890"/>
    </source>
</evidence>
<dbReference type="EMBL" id="JBAWSY010000012">
    <property type="protein sequence ID" value="MEI4770823.1"/>
    <property type="molecule type" value="Genomic_DNA"/>
</dbReference>
<dbReference type="PANTHER" id="PTHR11645:SF49">
    <property type="entry name" value="PYRROLINE-5-CARBOXYLATE REDUCTASE 1"/>
    <property type="match status" value="1"/>
</dbReference>
<dbReference type="Pfam" id="PF14748">
    <property type="entry name" value="P5CR_dimer"/>
    <property type="match status" value="1"/>
</dbReference>
<dbReference type="InterPro" id="IPR028939">
    <property type="entry name" value="P5C_Rdtase_cat_N"/>
</dbReference>
<name>A0ABU8F722_9BACI</name>
<dbReference type="Proteomes" id="UP001364890">
    <property type="component" value="Unassembled WGS sequence"/>
</dbReference>
<comment type="catalytic activity">
    <reaction evidence="2">
        <text>L-proline + NADP(+) = (S)-1-pyrroline-5-carboxylate + NADPH + 2 H(+)</text>
        <dbReference type="Rhea" id="RHEA:14109"/>
        <dbReference type="ChEBI" id="CHEBI:15378"/>
        <dbReference type="ChEBI" id="CHEBI:17388"/>
        <dbReference type="ChEBI" id="CHEBI:57783"/>
        <dbReference type="ChEBI" id="CHEBI:58349"/>
        <dbReference type="ChEBI" id="CHEBI:60039"/>
        <dbReference type="EC" id="1.5.1.2"/>
    </reaction>
</comment>
<keyword evidence="2" id="KW-0521">NADP</keyword>
<comment type="caution">
    <text evidence="6">The sequence shown here is derived from an EMBL/GenBank/DDBJ whole genome shotgun (WGS) entry which is preliminary data.</text>
</comment>
<dbReference type="HAMAP" id="MF_01925">
    <property type="entry name" value="P5C_reductase"/>
    <property type="match status" value="1"/>
</dbReference>
<evidence type="ECO:0000256" key="2">
    <source>
        <dbReference type="HAMAP-Rule" id="MF_01925"/>
    </source>
</evidence>
<sequence length="270" mass="29307">MTKIVFVGAGSMAEAIINGLTKEDKVSPEFIHVTNKSDVDQLQLLKKAYNVQIVCEKKIALTEANIVFLAMKPKDAKEALTGIAPFLNKNATIISVIAGVTIQTITNYLGRRPIARVMPNTSAAVGLSASAISWNDLVSEEEKKSIVSLLESIGTVQAVDEEDLHVVTALSGSGPAYFYYFAEQFEAAAMKHGLNKSDARHLFVQTMEGAAQMLKKGDVEPNELRRRVTSPGGTTEAGLEQLIQYNVKDAIFACIDAAQNKSRVLGKQYE</sequence>
<comment type="function">
    <text evidence="2">Catalyzes the reduction of 1-pyrroline-5-carboxylate (PCA) to L-proline.</text>
</comment>
<feature type="domain" description="Pyrroline-5-carboxylate reductase dimerisation" evidence="5">
    <location>
        <begin position="161"/>
        <end position="263"/>
    </location>
</feature>
<dbReference type="RefSeq" id="WP_336498388.1">
    <property type="nucleotide sequence ID" value="NZ_JBAWSY010000012.1"/>
</dbReference>
<feature type="domain" description="Pyrroline-5-carboxylate reductase catalytic N-terminal" evidence="4">
    <location>
        <begin position="3"/>
        <end position="99"/>
    </location>
</feature>
<dbReference type="Gene3D" id="1.10.3730.10">
    <property type="entry name" value="ProC C-terminal domain-like"/>
    <property type="match status" value="1"/>
</dbReference>
<reference evidence="6 7" key="1">
    <citation type="submission" date="2024-01" db="EMBL/GenBank/DDBJ databases">
        <title>Seven novel Bacillus-like species.</title>
        <authorList>
            <person name="Liu G."/>
        </authorList>
    </citation>
    <scope>NUCLEOTIDE SEQUENCE [LARGE SCALE GENOMIC DNA]</scope>
    <source>
        <strain evidence="6 7">FJAT-51614</strain>
    </source>
</reference>
<dbReference type="SUPFAM" id="SSF51735">
    <property type="entry name" value="NAD(P)-binding Rossmann-fold domains"/>
    <property type="match status" value="1"/>
</dbReference>
<dbReference type="InterPro" id="IPR029036">
    <property type="entry name" value="P5CR_dimer"/>
</dbReference>
<evidence type="ECO:0000259" key="5">
    <source>
        <dbReference type="Pfam" id="PF14748"/>
    </source>
</evidence>
<keyword evidence="2" id="KW-0028">Amino-acid biosynthesis</keyword>
<dbReference type="PIRSF" id="PIRSF000193">
    <property type="entry name" value="Pyrrol-5-carb_rd"/>
    <property type="match status" value="1"/>
</dbReference>
<organism evidence="6 7">
    <name type="scientific">Psychrobacillus mangrovi</name>
    <dbReference type="NCBI Taxonomy" id="3117745"/>
    <lineage>
        <taxon>Bacteria</taxon>
        <taxon>Bacillati</taxon>
        <taxon>Bacillota</taxon>
        <taxon>Bacilli</taxon>
        <taxon>Bacillales</taxon>
        <taxon>Bacillaceae</taxon>
        <taxon>Psychrobacillus</taxon>
    </lineage>
</organism>
<keyword evidence="2 6" id="KW-0560">Oxidoreductase</keyword>
<comment type="catalytic activity">
    <reaction evidence="2">
        <text>L-proline + NAD(+) = (S)-1-pyrroline-5-carboxylate + NADH + 2 H(+)</text>
        <dbReference type="Rhea" id="RHEA:14105"/>
        <dbReference type="ChEBI" id="CHEBI:15378"/>
        <dbReference type="ChEBI" id="CHEBI:17388"/>
        <dbReference type="ChEBI" id="CHEBI:57540"/>
        <dbReference type="ChEBI" id="CHEBI:57945"/>
        <dbReference type="ChEBI" id="CHEBI:60039"/>
        <dbReference type="EC" id="1.5.1.2"/>
    </reaction>
</comment>
<dbReference type="Gene3D" id="3.40.50.720">
    <property type="entry name" value="NAD(P)-binding Rossmann-like Domain"/>
    <property type="match status" value="1"/>
</dbReference>
<accession>A0ABU8F722</accession>
<proteinExistence type="inferred from homology"/>
<evidence type="ECO:0000259" key="4">
    <source>
        <dbReference type="Pfam" id="PF03807"/>
    </source>
</evidence>
<comment type="similarity">
    <text evidence="1 2">Belongs to the pyrroline-5-carboxylate reductase family.</text>
</comment>
<dbReference type="Pfam" id="PF03807">
    <property type="entry name" value="F420_oxidored"/>
    <property type="match status" value="1"/>
</dbReference>
<keyword evidence="2" id="KW-0963">Cytoplasm</keyword>
<evidence type="ECO:0000256" key="1">
    <source>
        <dbReference type="ARBA" id="ARBA00005525"/>
    </source>
</evidence>
<protein>
    <recommendedName>
        <fullName evidence="2 3">Pyrroline-5-carboxylate reductase</fullName>
        <shortName evidence="2">P5C reductase</shortName>
        <shortName evidence="2">P5CR</shortName>
        <ecNumber evidence="2 3">1.5.1.2</ecNumber>
    </recommendedName>
    <alternativeName>
        <fullName evidence="2">PCA reductase</fullName>
    </alternativeName>
</protein>
<gene>
    <name evidence="2 6" type="primary">proC</name>
    <name evidence="6" type="ORF">WAX74_14455</name>
</gene>
<dbReference type="EC" id="1.5.1.2" evidence="2 3"/>
<dbReference type="GO" id="GO:0004735">
    <property type="term" value="F:pyrroline-5-carboxylate reductase activity"/>
    <property type="evidence" value="ECO:0007669"/>
    <property type="project" value="UniProtKB-EC"/>
</dbReference>
<keyword evidence="7" id="KW-1185">Reference proteome</keyword>
<dbReference type="InterPro" id="IPR000304">
    <property type="entry name" value="Pyrroline-COOH_reductase"/>
</dbReference>
<dbReference type="InterPro" id="IPR036291">
    <property type="entry name" value="NAD(P)-bd_dom_sf"/>
</dbReference>
<dbReference type="InterPro" id="IPR008927">
    <property type="entry name" value="6-PGluconate_DH-like_C_sf"/>
</dbReference>
<keyword evidence="2" id="KW-0641">Proline biosynthesis</keyword>
<evidence type="ECO:0000313" key="6">
    <source>
        <dbReference type="EMBL" id="MEI4770823.1"/>
    </source>
</evidence>
<comment type="subcellular location">
    <subcellularLocation>
        <location evidence="2">Cytoplasm</location>
    </subcellularLocation>
</comment>
<dbReference type="NCBIfam" id="TIGR00112">
    <property type="entry name" value="proC"/>
    <property type="match status" value="1"/>
</dbReference>
<dbReference type="PANTHER" id="PTHR11645">
    <property type="entry name" value="PYRROLINE-5-CARBOXYLATE REDUCTASE"/>
    <property type="match status" value="1"/>
</dbReference>
<comment type="pathway">
    <text evidence="2">Amino-acid biosynthesis; L-proline biosynthesis; L-proline from L-glutamate 5-semialdehyde: step 1/1.</text>
</comment>
<evidence type="ECO:0000256" key="3">
    <source>
        <dbReference type="NCBIfam" id="TIGR00112"/>
    </source>
</evidence>